<comment type="caution">
    <text evidence="13">The sequence shown here is derived from an EMBL/GenBank/DDBJ whole genome shotgun (WGS) entry which is preliminary data.</text>
</comment>
<keyword evidence="6" id="KW-0863">Zinc-finger</keyword>
<keyword evidence="8 10" id="KW-0175">Coiled coil</keyword>
<dbReference type="AlphaFoldDB" id="A0A814GM11"/>
<evidence type="ECO:0000256" key="6">
    <source>
        <dbReference type="ARBA" id="ARBA00022771"/>
    </source>
</evidence>
<dbReference type="Proteomes" id="UP000663828">
    <property type="component" value="Unassembled WGS sequence"/>
</dbReference>
<evidence type="ECO:0000313" key="14">
    <source>
        <dbReference type="Proteomes" id="UP000663828"/>
    </source>
</evidence>
<dbReference type="GO" id="GO:0008270">
    <property type="term" value="F:zinc ion binding"/>
    <property type="evidence" value="ECO:0007669"/>
    <property type="project" value="UniProtKB-KW"/>
</dbReference>
<gene>
    <name evidence="13" type="ORF">XAT740_LOCUS13060</name>
</gene>
<keyword evidence="3" id="KW-0158">Chromosome</keyword>
<feature type="compositionally biased region" description="Acidic residues" evidence="11">
    <location>
        <begin position="267"/>
        <end position="281"/>
    </location>
</feature>
<comment type="subcellular location">
    <subcellularLocation>
        <location evidence="1">Chromosome</location>
    </subcellularLocation>
</comment>
<keyword evidence="7" id="KW-0862">Zinc</keyword>
<dbReference type="GO" id="GO:0005694">
    <property type="term" value="C:chromosome"/>
    <property type="evidence" value="ECO:0007669"/>
    <property type="project" value="UniProtKB-SubCell"/>
</dbReference>
<keyword evidence="5" id="KW-0227">DNA damage</keyword>
<reference evidence="13" key="1">
    <citation type="submission" date="2021-02" db="EMBL/GenBank/DDBJ databases">
        <authorList>
            <person name="Nowell W R."/>
        </authorList>
    </citation>
    <scope>NUCLEOTIDE SEQUENCE</scope>
</reference>
<evidence type="ECO:0000259" key="12">
    <source>
        <dbReference type="Pfam" id="PF09740"/>
    </source>
</evidence>
<evidence type="ECO:0000313" key="13">
    <source>
        <dbReference type="EMBL" id="CAF0998166.1"/>
    </source>
</evidence>
<name>A0A814GM11_ADIRI</name>
<dbReference type="InterPro" id="IPR018610">
    <property type="entry name" value="UVSSA"/>
</dbReference>
<sequence>MFQIISFLFFVSYKTTVDEPQFHFFTRSRDNMNQSVEQNLSNLVQELTTSGSKTLNEEKMKKLKQICKQTDVNVEYCYRLLHAQLNKNHSEIRYSTFQIIDQLFNRSHHFRTLLLDDFKYVIDNCLGLDVDTQLPPPDSTAKLLRQFTATSIKKWHEKFGSTYKLLDVGYNYLKNCKFVNFDNVDEPIGITAQLERERNEANQIRLNQKLQNASRELSETSSEIQSYIKQAENCLNLLVSNNDNTSIPNIFTESVEDIPTDNKEGKEQEDDDDDDDDDGDFVEVPLGPTRNNDEELLQVLGLGTAGKMNLSIDIMARPTSLARNIQTTDDNRALIENLQDLYRQLEDVYLQKIQTWMNIFIQVQQNSNGQQTTAVIKRAIDLKNSIQSCLKRIEDYRLAPKRPVVKEKPVAETKMTTATQSSPKKTVPLPTLTDDEIKYFFHNDTEAIKRSFKQCDVQNVFVRPSDSDNMPDTLNYSLLMHKRTFVQELPEIKWKCRAPLENSKLCERMDRYKCPFHGRIIARDEQGRAADDKIRYQEEEQQRAKRRAIPEWQDPEMLEDIRLATGIDLRMDAADKRKKKKKKIESGLTDLNKEHDTVRNRLERKLLNPSALKRIGAALDADERRRNEEKFHHQFNYALNN</sequence>
<dbReference type="Pfam" id="PF09740">
    <property type="entry name" value="DUF2043"/>
    <property type="match status" value="1"/>
</dbReference>
<comment type="similarity">
    <text evidence="2">Belongs to the UVSSA family.</text>
</comment>
<dbReference type="InterPro" id="IPR049408">
    <property type="entry name" value="UVSSA_N_a-solenoid_rpt"/>
</dbReference>
<dbReference type="GO" id="GO:0000993">
    <property type="term" value="F:RNA polymerase II complex binding"/>
    <property type="evidence" value="ECO:0007669"/>
    <property type="project" value="TreeGrafter"/>
</dbReference>
<keyword evidence="9" id="KW-0234">DNA repair</keyword>
<keyword evidence="14" id="KW-1185">Reference proteome</keyword>
<feature type="region of interest" description="Disordered" evidence="11">
    <location>
        <begin position="252"/>
        <end position="288"/>
    </location>
</feature>
<evidence type="ECO:0000256" key="2">
    <source>
        <dbReference type="ARBA" id="ARBA00009240"/>
    </source>
</evidence>
<evidence type="ECO:0000256" key="5">
    <source>
        <dbReference type="ARBA" id="ARBA00022763"/>
    </source>
</evidence>
<evidence type="ECO:0000256" key="1">
    <source>
        <dbReference type="ARBA" id="ARBA00004286"/>
    </source>
</evidence>
<protein>
    <recommendedName>
        <fullName evidence="12">UV-stimulated scaffold protein A C-terminal domain-containing protein</fullName>
    </recommendedName>
</protein>
<feature type="domain" description="UV-stimulated scaffold protein A C-terminal" evidence="12">
    <location>
        <begin position="447"/>
        <end position="530"/>
    </location>
</feature>
<dbReference type="Pfam" id="PF20867">
    <property type="entry name" value="UVSSA_N"/>
    <property type="match status" value="1"/>
</dbReference>
<evidence type="ECO:0000256" key="8">
    <source>
        <dbReference type="ARBA" id="ARBA00023054"/>
    </source>
</evidence>
<evidence type="ECO:0000256" key="4">
    <source>
        <dbReference type="ARBA" id="ARBA00022723"/>
    </source>
</evidence>
<dbReference type="PANTHER" id="PTHR28670:SF1">
    <property type="entry name" value="UV-STIMULATED SCAFFOLD PROTEIN A"/>
    <property type="match status" value="1"/>
</dbReference>
<evidence type="ECO:0000256" key="9">
    <source>
        <dbReference type="ARBA" id="ARBA00023204"/>
    </source>
</evidence>
<evidence type="ECO:0000256" key="7">
    <source>
        <dbReference type="ARBA" id="ARBA00022833"/>
    </source>
</evidence>
<accession>A0A814GM11</accession>
<dbReference type="GO" id="GO:0006283">
    <property type="term" value="P:transcription-coupled nucleotide-excision repair"/>
    <property type="evidence" value="ECO:0007669"/>
    <property type="project" value="TreeGrafter"/>
</dbReference>
<dbReference type="PANTHER" id="PTHR28670">
    <property type="entry name" value="UV-STIMULATED SCAFFOLD PROTEIN A"/>
    <property type="match status" value="1"/>
</dbReference>
<dbReference type="InterPro" id="IPR049431">
    <property type="entry name" value="UVSSA_C"/>
</dbReference>
<evidence type="ECO:0000256" key="3">
    <source>
        <dbReference type="ARBA" id="ARBA00022454"/>
    </source>
</evidence>
<feature type="coiled-coil region" evidence="10">
    <location>
        <begin position="196"/>
        <end position="230"/>
    </location>
</feature>
<dbReference type="EMBL" id="CAJNOR010000749">
    <property type="protein sequence ID" value="CAF0998166.1"/>
    <property type="molecule type" value="Genomic_DNA"/>
</dbReference>
<evidence type="ECO:0000256" key="10">
    <source>
        <dbReference type="SAM" id="Coils"/>
    </source>
</evidence>
<keyword evidence="4" id="KW-0479">Metal-binding</keyword>
<dbReference type="GO" id="GO:0009411">
    <property type="term" value="P:response to UV"/>
    <property type="evidence" value="ECO:0007669"/>
    <property type="project" value="InterPro"/>
</dbReference>
<evidence type="ECO:0000256" key="11">
    <source>
        <dbReference type="SAM" id="MobiDB-lite"/>
    </source>
</evidence>
<organism evidence="13 14">
    <name type="scientific">Adineta ricciae</name>
    <name type="common">Rotifer</name>
    <dbReference type="NCBI Taxonomy" id="249248"/>
    <lineage>
        <taxon>Eukaryota</taxon>
        <taxon>Metazoa</taxon>
        <taxon>Spiralia</taxon>
        <taxon>Gnathifera</taxon>
        <taxon>Rotifera</taxon>
        <taxon>Eurotatoria</taxon>
        <taxon>Bdelloidea</taxon>
        <taxon>Adinetida</taxon>
        <taxon>Adinetidae</taxon>
        <taxon>Adineta</taxon>
    </lineage>
</organism>
<proteinExistence type="inferred from homology"/>